<feature type="region of interest" description="Disordered" evidence="1">
    <location>
        <begin position="2101"/>
        <end position="2166"/>
    </location>
</feature>
<evidence type="ECO:0000256" key="1">
    <source>
        <dbReference type="SAM" id="MobiDB-lite"/>
    </source>
</evidence>
<evidence type="ECO:0000259" key="2">
    <source>
        <dbReference type="PROSITE" id="PS50197"/>
    </source>
</evidence>
<dbReference type="Gene3D" id="2.60.120.200">
    <property type="match status" value="1"/>
</dbReference>
<dbReference type="InterPro" id="IPR050865">
    <property type="entry name" value="BEACH_Domain"/>
</dbReference>
<feature type="region of interest" description="Disordered" evidence="1">
    <location>
        <begin position="2024"/>
        <end position="2069"/>
    </location>
</feature>
<feature type="compositionally biased region" description="Polar residues" evidence="1">
    <location>
        <begin position="443"/>
        <end position="461"/>
    </location>
</feature>
<organism evidence="3 4">
    <name type="scientific">Trypanosoma cruzi marinkellei</name>
    <dbReference type="NCBI Taxonomy" id="85056"/>
    <lineage>
        <taxon>Eukaryota</taxon>
        <taxon>Discoba</taxon>
        <taxon>Euglenozoa</taxon>
        <taxon>Kinetoplastea</taxon>
        <taxon>Metakinetoplastina</taxon>
        <taxon>Trypanosomatida</taxon>
        <taxon>Trypanosomatidae</taxon>
        <taxon>Trypanosoma</taxon>
        <taxon>Schizotrypanum</taxon>
    </lineage>
</organism>
<feature type="region of interest" description="Disordered" evidence="1">
    <location>
        <begin position="517"/>
        <end position="538"/>
    </location>
</feature>
<feature type="compositionally biased region" description="Basic and acidic residues" evidence="1">
    <location>
        <begin position="2058"/>
        <end position="2069"/>
    </location>
</feature>
<dbReference type="SUPFAM" id="SSF81837">
    <property type="entry name" value="BEACH domain"/>
    <property type="match status" value="1"/>
</dbReference>
<dbReference type="Gene3D" id="1.10.1540.10">
    <property type="entry name" value="BEACH domain"/>
    <property type="match status" value="1"/>
</dbReference>
<gene>
    <name evidence="3" type="ORF">MOQ_009623</name>
</gene>
<feature type="domain" description="BEACH" evidence="2">
    <location>
        <begin position="2890"/>
        <end position="3190"/>
    </location>
</feature>
<keyword evidence="4" id="KW-1185">Reference proteome</keyword>
<feature type="region of interest" description="Disordered" evidence="1">
    <location>
        <begin position="433"/>
        <end position="461"/>
    </location>
</feature>
<comment type="caution">
    <text evidence="3">The sequence shown here is derived from an EMBL/GenBank/DDBJ whole genome shotgun (WGS) entry which is preliminary data.</text>
</comment>
<feature type="compositionally biased region" description="Polar residues" evidence="1">
    <location>
        <begin position="2146"/>
        <end position="2161"/>
    </location>
</feature>
<dbReference type="Pfam" id="PF02138">
    <property type="entry name" value="Beach"/>
    <property type="match status" value="1"/>
</dbReference>
<evidence type="ECO:0000313" key="4">
    <source>
        <dbReference type="Proteomes" id="UP000007350"/>
    </source>
</evidence>
<dbReference type="InterPro" id="IPR013320">
    <property type="entry name" value="ConA-like_dom_sf"/>
</dbReference>
<dbReference type="EMBL" id="AHKC01020187">
    <property type="protein sequence ID" value="EKF26677.1"/>
    <property type="molecule type" value="Genomic_DNA"/>
</dbReference>
<dbReference type="PANTHER" id="PTHR13743:SF112">
    <property type="entry name" value="BEACH DOMAIN-CONTAINING PROTEIN"/>
    <property type="match status" value="1"/>
</dbReference>
<dbReference type="InterPro" id="IPR036372">
    <property type="entry name" value="BEACH_dom_sf"/>
</dbReference>
<dbReference type="InterPro" id="IPR036322">
    <property type="entry name" value="WD40_repeat_dom_sf"/>
</dbReference>
<dbReference type="InterPro" id="IPR000409">
    <property type="entry name" value="BEACH_dom"/>
</dbReference>
<feature type="region of interest" description="Disordered" evidence="1">
    <location>
        <begin position="28"/>
        <end position="48"/>
    </location>
</feature>
<dbReference type="SUPFAM" id="SSF50978">
    <property type="entry name" value="WD40 repeat-like"/>
    <property type="match status" value="1"/>
</dbReference>
<name>K2NCC6_TRYCR</name>
<dbReference type="OrthoDB" id="26681at2759"/>
<reference evidence="3 4" key="1">
    <citation type="journal article" date="2012" name="BMC Genomics">
        <title>Comparative genomic analysis of human infective Trypanosoma cruzi lineages with the bat-restricted subspecies T. cruzi marinkellei.</title>
        <authorList>
            <person name="Franzen O."/>
            <person name="Talavera-Lopez C."/>
            <person name="Ochaya S."/>
            <person name="Butler C.E."/>
            <person name="Messenger L.A."/>
            <person name="Lewis M.D."/>
            <person name="Llewellyn M.S."/>
            <person name="Marinkelle C.J."/>
            <person name="Tyler K.M."/>
            <person name="Miles M.A."/>
            <person name="Andersson B."/>
        </authorList>
    </citation>
    <scope>NUCLEOTIDE SEQUENCE [LARGE SCALE GENOMIC DNA]</scope>
    <source>
        <strain evidence="3 4">B7</strain>
    </source>
</reference>
<accession>K2NCC6</accession>
<evidence type="ECO:0000313" key="3">
    <source>
        <dbReference type="EMBL" id="EKF26677.1"/>
    </source>
</evidence>
<protein>
    <submittedName>
        <fullName evidence="3">Neurobeachin/beige protein, putative</fullName>
    </submittedName>
</protein>
<sequence>MPTLSERDLSGVEKFSNAMKAALGRQSRQANLRDINSQRKLPSTSSSTSDINEMVLSERRLWAEAAVAFWRLASRQQIHLLAYVPNSALRELHRFCEGLLDHIRITFLSLAPTATPLQVLDCVSSLGTDHILFLLDTFCSPKGCISMEGGEETRGMELHTHVCRVLAEQDHLHWMTRVVRAFCDESWRVYSEKDEISMASVSAVHGMLRCLLHCCATSAVCAHALIYTEPRPLVAQLLYGLRLRISSSTLIRPVVRDDSTRLGVSLPSTSSVPTPTIRLPATKSTLAEYLTSGRTNAFDEISREALNVAVAAVKRVAAHETPEVVIGLCHIVDVSSRSIVPPSKDEKTPSISMQIAMYENVLMALEALCQLLQVKDDEPWSQELVLRQEIVLQQILNHDLAGAVERLLRHCPTILDADSTLFQSIGTLCNPPFTSSRRRRKPSTVSRVENSTQYVPGNGDSLSGSMCSRNASMVSITSSIHVSRPTLPEGSMTRASNLARSLWMSVWPGTSRGSGVAGLTHGHAASRPAPSDDEPTGSFFQRGTSDMILDHAPSPTCLSLDFDWEEWWYSNKTYVDLLLGLTQLLNEIFSDTTTPLSLRLSICKLLTQISMRSPSAFAASEGRLVLRSFLTTLRAHDQRLCTPSVAIHDVPHVEEEKNKKDISHEIHLETHEQASEQASEKSLWKSIGDDMIYAALAQKIVSALWHVYHVLHMIPLSGETVDIIELPLFPLRWRGEVKEVEEEKAEEGTTKSSSGVHKAFLSLFGSVVRVWYTALMSNDDEDLNKRSQEVFMEVLVRLLKLGGVPLTTMDFLRASTVSVPSTPPTTNFNWVASHSENSSIASMEKDASRVEPSDTIKSLRSVFVILLQRDPGFLSFELLEVLFALLWANDAQLSELGRKCMASSLEFSEVYPTYAKIIGIADSSLLIQLLLIFSAELVSSEVSMDAKHERRVWLFQHGCVNAVIAVLERVIRAPHDVQSFPRLIRQLFCFLSLSESARERGPKLEDTRLVHVFTESLHFLEGAEYLILITQSVLDAATSKYDQYRSHTRRVNTHGHFTLPIPNCSVEKPVFIDLVPPLLSYAHKHAMNVEKDLLSALHLILKMTTTVRSDALLKWALQRKHTALLPYLDLDAAVADRVLPYVGNRRDIESFWTPILQEAPERTELRFSCTGGIAVTLGRWPEKGFSVSAYFRFEEIYSDIQLFEFIDGEVLSPSLASIRIAGGDSVNVLHDGKRVPVNEGHALPDLEPQRWAHFIVVMSMAHTVSVYLNADKVGTCSLPYFRSHSEVVMNIGFVNTTVHDSLFSIGEVVLWDEELTTPQVEAYVATTGYKPNVCKILECEIPRELSETHEKLPIEDRIAVFSPYETRDSMLVDVLQKESRGYPILAKLTGTYAEAPNNWIDYRTLFLNRGGLVYMLEWIAESTCAEELERYMALTCNCIRGTTSGGTMDVQTYALLDFHLRRLAHLITPAVCDSLLHLATAKMSVNDEFHPFIINRLVFDHIFRDIELFVAMPLHAALYLIERVERLFTVASCRFARRNAYYIIPFRFVDSVLNGLVYANVSLPFVLRVRVISCLKHIMIATDFEPNIVHVIASTAAVLTPVEMEMTSRHQPALRVKIPKARFSQISVSLYGAFETTCLILRSLVECCCNGTFAAAFGLIVDLNWYAACVSRFADVACVVYATRLFFEAMRFNMDLRNEVMHHPAAIVHILSPHCLNEDLLLLLLSLSVGAVKRIDVLSSKHPMLQQLVGILDSMTPELDAVVLPIFSKLLTLYLTAASSTPACFRPSDISSTIQRRLCCSYRLHKYFSLARVCSILMLKIYAKRLPPLVKKAGHSVSVTTGGKSISLSLKKDALKENVTAGNTKTPMQFGKYRRAFAALRVCLYLWKGIQRKRYKRVRQQTVGGHMSLMVSDVDPEKALFILRTLQSLPLKPGLFVPCTLSPYQIEVLAFFGTFLKRDAVLAKFEEKLRLHEGDDLSFTASTTSLHRIIKENTASSDFFPTHAKIFDDSHLLPVLHATFNEEETKHGVDDCANDDDDDDDDDDSMVEEKGQGGQWQDGEHKQNKWDEREEKFRTKDDNYAESQLHMPSFALVPRELHVMQTGSCTPNSSPHGDGDVLKSSPLAATPVSTEVASLPEDGDARVASGSGSRMDQMTDAASSSEGDRHISSGLDRIFLPVEETTLRSEMGASMSADVSICSFAPLANLKSSNANSLQECAVGVLCNTVLASLLNLPITEGWVGGQTYGSCGALLFQLILITGAMCSTEEVTLTLTQFFISQLLVCVDLSERLVEPNPSVMSSLKGSGFENCARSFSSLPGSVSDVFIFNICRLNDLLVHFISFDVMRLSSLSPYFVWLLGWASSSWPQRSQQQLRSQIVKSCIAVLNKPSPNGVTYEQMEIVYMLLQRVLCRQWIMKDMLECLLRVLFRVYASIPPTSINETEEARRKILVILTLRLLMRTYEGCKELRKALSASALRQRISIYREFAATLLIEDETISVAAFETYCKENMTTIDNFMSGRPKTKTDMAYKSMLKERCEYVKRINTFKEAYSKTINLKDKYRPTELVQAYTTRFSSYVDPISPLKVSQLHWLVKQQCSLQQNDPRVRVSKYLDLRGNYTAVISNYVSKDAASSVLSTDNCEQQHNHISTLVQPFAICCRPYILHTNTPFVDISCHVTPSALSLLRYLLEPNEVLRFISNGFRIHGIHATPCLILLTNSSLKLIGFSRITVDGDIILCQRENDEREEPVLPAQINRTTKSPKNKWGSQLTASSFAVSMTNKLQRFLTDGGGKERRRLETEKLHDGTKIAHSVRQTSGHSYRDLFWVYFLQNIRSVRMAYYMHQDTAILLELMYDDGPMLSLVDAHQSMNTSARDKFLAVLKDVLGTQRCEFLDHSQRTASIRSMLIRWAAGSVSTYDYITFLNSVAGRTRRDFNQYPIYPWVLADYKSSELDMDSPKTYRDLSLPMGAQTEERRQKVMQVYQQMVEVQKADPNFEGVQPFHHGTHYSTSGGVLHFLIRVEPFTTFARIFQGGEFDVATRLFDSIDGSFQSCVHGPTDCKELMPEFFFDGMFLVNTNHCEFGEKSDGTVVNDVKLPPWAKGSTQVFISIMRYALESDFVLQNIHRWIDLIFGVRRRGKLAVESYNVFQRMTYGEEVLRALKKCDNPHDIDVIIAEVDNFGQTPIQLFQERHPAQRELKPCHPMLSSSGTGGAHCTAGGNALLSGNTYTTAFQEQLPKVLSMLMHALDSVQTWYTLEDPAPGSFQAMPQSVSDAFQIHESPVIDFVTTRSGVNMCCYKYSLPVDDTDHVICWSHSEHMLMRFDNTRGHFLSSVRCNSVLRIPASVSAFCVSCRETLILIGSNSGTVYCFIHSRTDGVLVLSSTLCNHTNPIAGFALSTKYGRIISFTTSGTDFPTLWCVQHCHTVKLHALNLSCLLPLATAGDLIVVAAAIDPINANSIVVTRRHLLLFDRNGEPYGVGTLPTVNKTAPHLEDETGQVGFAVDDTKGFIASMTAVTTYETLEWAAGIQLLITGHQDGSLSLWRVVRLPPEKVEHGRIVLVEHHGFLFSGSQNPRLGAITALRQERTDVPVFFVGYHSGAVKVLRFENRTAEMTKMTTS</sequence>
<dbReference type="Pfam" id="PF13385">
    <property type="entry name" value="Laminin_G_3"/>
    <property type="match status" value="1"/>
</dbReference>
<dbReference type="SMART" id="SM01026">
    <property type="entry name" value="Beach"/>
    <property type="match status" value="1"/>
</dbReference>
<proteinExistence type="predicted"/>
<dbReference type="CDD" id="cd06071">
    <property type="entry name" value="Beach"/>
    <property type="match status" value="1"/>
</dbReference>
<feature type="compositionally biased region" description="Acidic residues" evidence="1">
    <location>
        <begin position="2032"/>
        <end position="2046"/>
    </location>
</feature>
<feature type="compositionally biased region" description="Polar residues" evidence="1">
    <location>
        <begin position="2101"/>
        <end position="2111"/>
    </location>
</feature>
<dbReference type="PROSITE" id="PS50197">
    <property type="entry name" value="BEACH"/>
    <property type="match status" value="1"/>
</dbReference>
<dbReference type="PANTHER" id="PTHR13743">
    <property type="entry name" value="BEIGE/BEACH-RELATED"/>
    <property type="match status" value="1"/>
</dbReference>
<dbReference type="Proteomes" id="UP000007350">
    <property type="component" value="Unassembled WGS sequence"/>
</dbReference>
<dbReference type="SUPFAM" id="SSF49899">
    <property type="entry name" value="Concanavalin A-like lectins/glucanases"/>
    <property type="match status" value="1"/>
</dbReference>